<accession>A0A7W7J1V7</accession>
<sequence>MNEFELEKITVEDAFQRLKDAGIDVTHEDVVLIMEFLHYLTYFVIKKHFKLP</sequence>
<name>A0A7W7J1V7_9FLAO</name>
<organism evidence="1 2">
    <name type="scientific">Flavobacterium nitrogenifigens</name>
    <dbReference type="NCBI Taxonomy" id="1617283"/>
    <lineage>
        <taxon>Bacteria</taxon>
        <taxon>Pseudomonadati</taxon>
        <taxon>Bacteroidota</taxon>
        <taxon>Flavobacteriia</taxon>
        <taxon>Flavobacteriales</taxon>
        <taxon>Flavobacteriaceae</taxon>
        <taxon>Flavobacterium</taxon>
    </lineage>
</organism>
<proteinExistence type="predicted"/>
<keyword evidence="2" id="KW-1185">Reference proteome</keyword>
<gene>
    <name evidence="1" type="ORF">HNP37_004597</name>
</gene>
<reference evidence="1 2" key="1">
    <citation type="submission" date="2020-08" db="EMBL/GenBank/DDBJ databases">
        <title>Functional genomics of gut bacteria from endangered species of beetles.</title>
        <authorList>
            <person name="Carlos-Shanley C."/>
        </authorList>
    </citation>
    <scope>NUCLEOTIDE SEQUENCE [LARGE SCALE GENOMIC DNA]</scope>
    <source>
        <strain evidence="1 2">S00142</strain>
    </source>
</reference>
<dbReference type="AlphaFoldDB" id="A0A7W7J1V7"/>
<evidence type="ECO:0000313" key="1">
    <source>
        <dbReference type="EMBL" id="MBB4804505.1"/>
    </source>
</evidence>
<protein>
    <submittedName>
        <fullName evidence="1">Uncharacterized protein</fullName>
    </submittedName>
</protein>
<comment type="caution">
    <text evidence="1">The sequence shown here is derived from an EMBL/GenBank/DDBJ whole genome shotgun (WGS) entry which is preliminary data.</text>
</comment>
<dbReference type="EMBL" id="JACHLD010000010">
    <property type="protein sequence ID" value="MBB4804505.1"/>
    <property type="molecule type" value="Genomic_DNA"/>
</dbReference>
<dbReference type="Proteomes" id="UP000561681">
    <property type="component" value="Unassembled WGS sequence"/>
</dbReference>
<evidence type="ECO:0000313" key="2">
    <source>
        <dbReference type="Proteomes" id="UP000561681"/>
    </source>
</evidence>